<proteinExistence type="predicted"/>
<dbReference type="Proteomes" id="UP000814033">
    <property type="component" value="Unassembled WGS sequence"/>
</dbReference>
<organism evidence="1 2">
    <name type="scientific">Auriscalpium vulgare</name>
    <dbReference type="NCBI Taxonomy" id="40419"/>
    <lineage>
        <taxon>Eukaryota</taxon>
        <taxon>Fungi</taxon>
        <taxon>Dikarya</taxon>
        <taxon>Basidiomycota</taxon>
        <taxon>Agaricomycotina</taxon>
        <taxon>Agaricomycetes</taxon>
        <taxon>Russulales</taxon>
        <taxon>Auriscalpiaceae</taxon>
        <taxon>Auriscalpium</taxon>
    </lineage>
</organism>
<gene>
    <name evidence="1" type="ORF">FA95DRAFT_1603084</name>
</gene>
<comment type="caution">
    <text evidence="1">The sequence shown here is derived from an EMBL/GenBank/DDBJ whole genome shotgun (WGS) entry which is preliminary data.</text>
</comment>
<dbReference type="EMBL" id="MU275856">
    <property type="protein sequence ID" value="KAI0050997.1"/>
    <property type="molecule type" value="Genomic_DNA"/>
</dbReference>
<keyword evidence="2" id="KW-1185">Reference proteome</keyword>
<sequence>MITLYDIPASTTADGTFSPYVWRARYALHVKGLAYKVVWVEYADVASTMQKIGAPPTGVRDGQDPLHLSDSLEIVQYLDTHYPATQQLLPPHSRALQLALLDTFVATRVRLPTVYLVVLNMAKEQRPESEAFFRRTREEASGKPWEEIARGVEVRAGLVQDLVDNMEVLGKWKGSDTFLGGSEVSFADVVVAAWLKCLMDLGKPGEGDTIFGAIKGKWGEFLAAFKKWDVISAVTQ</sequence>
<accession>A0ACB8S4E7</accession>
<evidence type="ECO:0000313" key="2">
    <source>
        <dbReference type="Proteomes" id="UP000814033"/>
    </source>
</evidence>
<reference evidence="1" key="1">
    <citation type="submission" date="2021-02" db="EMBL/GenBank/DDBJ databases">
        <authorList>
            <consortium name="DOE Joint Genome Institute"/>
            <person name="Ahrendt S."/>
            <person name="Looney B.P."/>
            <person name="Miyauchi S."/>
            <person name="Morin E."/>
            <person name="Drula E."/>
            <person name="Courty P.E."/>
            <person name="Chicoki N."/>
            <person name="Fauchery L."/>
            <person name="Kohler A."/>
            <person name="Kuo A."/>
            <person name="Labutti K."/>
            <person name="Pangilinan J."/>
            <person name="Lipzen A."/>
            <person name="Riley R."/>
            <person name="Andreopoulos W."/>
            <person name="He G."/>
            <person name="Johnson J."/>
            <person name="Barry K.W."/>
            <person name="Grigoriev I.V."/>
            <person name="Nagy L."/>
            <person name="Hibbett D."/>
            <person name="Henrissat B."/>
            <person name="Matheny P.B."/>
            <person name="Labbe J."/>
            <person name="Martin F."/>
        </authorList>
    </citation>
    <scope>NUCLEOTIDE SEQUENCE</scope>
    <source>
        <strain evidence="1">FP105234-sp</strain>
    </source>
</reference>
<name>A0ACB8S4E7_9AGAM</name>
<reference evidence="1" key="2">
    <citation type="journal article" date="2022" name="New Phytol.">
        <title>Evolutionary transition to the ectomycorrhizal habit in the genomes of a hyperdiverse lineage of mushroom-forming fungi.</title>
        <authorList>
            <person name="Looney B."/>
            <person name="Miyauchi S."/>
            <person name="Morin E."/>
            <person name="Drula E."/>
            <person name="Courty P.E."/>
            <person name="Kohler A."/>
            <person name="Kuo A."/>
            <person name="LaButti K."/>
            <person name="Pangilinan J."/>
            <person name="Lipzen A."/>
            <person name="Riley R."/>
            <person name="Andreopoulos W."/>
            <person name="He G."/>
            <person name="Johnson J."/>
            <person name="Nolan M."/>
            <person name="Tritt A."/>
            <person name="Barry K.W."/>
            <person name="Grigoriev I.V."/>
            <person name="Nagy L.G."/>
            <person name="Hibbett D."/>
            <person name="Henrissat B."/>
            <person name="Matheny P.B."/>
            <person name="Labbe J."/>
            <person name="Martin F.M."/>
        </authorList>
    </citation>
    <scope>NUCLEOTIDE SEQUENCE</scope>
    <source>
        <strain evidence="1">FP105234-sp</strain>
    </source>
</reference>
<protein>
    <submittedName>
        <fullName evidence="1">Uncharacterized protein</fullName>
    </submittedName>
</protein>
<evidence type="ECO:0000313" key="1">
    <source>
        <dbReference type="EMBL" id="KAI0050997.1"/>
    </source>
</evidence>